<dbReference type="PIRSF" id="PIRSF011491">
    <property type="entry name" value="Mtase_YbcY_prd"/>
    <property type="match status" value="1"/>
</dbReference>
<name>A0A0C4WP21_9GAMM</name>
<dbReference type="AlphaFoldDB" id="A0A0C4WP21"/>
<accession>A0A0C4WP21</accession>
<dbReference type="CDD" id="cd02440">
    <property type="entry name" value="AdoMet_MTases"/>
    <property type="match status" value="1"/>
</dbReference>
<dbReference type="KEGG" id="acx:Achr_18400"/>
<keyword evidence="2" id="KW-0489">Methyltransferase</keyword>
<dbReference type="GO" id="GO:0008168">
    <property type="term" value="F:methyltransferase activity"/>
    <property type="evidence" value="ECO:0007669"/>
    <property type="project" value="UniProtKB-KW"/>
</dbReference>
<reference evidence="2 3" key="1">
    <citation type="journal article" date="2015" name="PLoS ONE">
        <title>Azotobacter Genomes: The Genome of Azotobacter chroococcum NCIMB 8003 (ATCC 4412).</title>
        <authorList>
            <person name="Robson R.L."/>
            <person name="Jones R."/>
            <person name="Robson R.M."/>
            <person name="Schwartz A."/>
            <person name="Richardson T.H."/>
        </authorList>
    </citation>
    <scope>NUCLEOTIDE SEQUENCE [LARGE SCALE GENOMIC DNA]</scope>
    <source>
        <strain evidence="2 3">NCIMB 8003</strain>
    </source>
</reference>
<dbReference type="InterPro" id="IPR029063">
    <property type="entry name" value="SAM-dependent_MTases_sf"/>
</dbReference>
<evidence type="ECO:0000259" key="1">
    <source>
        <dbReference type="Pfam" id="PF08242"/>
    </source>
</evidence>
<dbReference type="Pfam" id="PF08242">
    <property type="entry name" value="Methyltransf_12"/>
    <property type="match status" value="1"/>
</dbReference>
<dbReference type="STRING" id="1328314.Achr_18400"/>
<dbReference type="Proteomes" id="UP000068210">
    <property type="component" value="Chromosome"/>
</dbReference>
<dbReference type="RefSeq" id="WP_039803759.1">
    <property type="nucleotide sequence ID" value="NZ_CP010415.1"/>
</dbReference>
<dbReference type="InterPro" id="IPR016584">
    <property type="entry name" value="MeTrfase_VrtF"/>
</dbReference>
<organism evidence="2 3">
    <name type="scientific">Azotobacter chroococcum NCIMB 8003</name>
    <dbReference type="NCBI Taxonomy" id="1328314"/>
    <lineage>
        <taxon>Bacteria</taxon>
        <taxon>Pseudomonadati</taxon>
        <taxon>Pseudomonadota</taxon>
        <taxon>Gammaproteobacteria</taxon>
        <taxon>Pseudomonadales</taxon>
        <taxon>Pseudomonadaceae</taxon>
        <taxon>Azotobacter</taxon>
    </lineage>
</organism>
<dbReference type="HOGENOM" id="CLU_046029_0_0_6"/>
<sequence>MMVTQKQVEAGQAVYTRRTLALYDFVVLGVSNPFIWKCPTRRLEDHYARHLSANHLDVGVGTGYFLDRCRFPADTPRVALMDLNPDTLAFAAQRIVRYAPKTYRRNVLEPIAFSGEGFDSVGVNYLLHCLPGSLAEKAVVFDHLKALMNPGAVIFGSTLLQGGVPRSALARGLMAAYNRKGIFSNREDDLETLQHELGQRFREVSVEVLGCAALFSGRA</sequence>
<keyword evidence="2" id="KW-0808">Transferase</keyword>
<proteinExistence type="predicted"/>
<protein>
    <submittedName>
        <fullName evidence="2">Methyltransferase type 12</fullName>
    </submittedName>
</protein>
<dbReference type="InterPro" id="IPR013217">
    <property type="entry name" value="Methyltransf_12"/>
</dbReference>
<evidence type="ECO:0000313" key="3">
    <source>
        <dbReference type="Proteomes" id="UP000068210"/>
    </source>
</evidence>
<evidence type="ECO:0000313" key="2">
    <source>
        <dbReference type="EMBL" id="AJE21295.1"/>
    </source>
</evidence>
<dbReference type="SUPFAM" id="SSF53335">
    <property type="entry name" value="S-adenosyl-L-methionine-dependent methyltransferases"/>
    <property type="match status" value="1"/>
</dbReference>
<gene>
    <name evidence="2" type="ORF">Achr_18400</name>
</gene>
<dbReference type="EMBL" id="CP010415">
    <property type="protein sequence ID" value="AJE21295.1"/>
    <property type="molecule type" value="Genomic_DNA"/>
</dbReference>
<keyword evidence="3" id="KW-1185">Reference proteome</keyword>
<dbReference type="GO" id="GO:0032259">
    <property type="term" value="P:methylation"/>
    <property type="evidence" value="ECO:0007669"/>
    <property type="project" value="UniProtKB-KW"/>
</dbReference>
<feature type="domain" description="Methyltransferase type 12" evidence="1">
    <location>
        <begin position="56"/>
        <end position="154"/>
    </location>
</feature>
<dbReference type="Gene3D" id="3.40.50.150">
    <property type="entry name" value="Vaccinia Virus protein VP39"/>
    <property type="match status" value="1"/>
</dbReference>